<accession>A0AAD7D503</accession>
<evidence type="ECO:0000313" key="2">
    <source>
        <dbReference type="EMBL" id="KAJ7678668.1"/>
    </source>
</evidence>
<evidence type="ECO:0000256" key="1">
    <source>
        <dbReference type="SAM" id="MobiDB-lite"/>
    </source>
</evidence>
<dbReference type="AlphaFoldDB" id="A0AAD7D503"/>
<evidence type="ECO:0000313" key="3">
    <source>
        <dbReference type="Proteomes" id="UP001221757"/>
    </source>
</evidence>
<proteinExistence type="predicted"/>
<protein>
    <submittedName>
        <fullName evidence="2">Uncharacterized protein</fullName>
    </submittedName>
</protein>
<dbReference type="Proteomes" id="UP001221757">
    <property type="component" value="Unassembled WGS sequence"/>
</dbReference>
<keyword evidence="3" id="KW-1185">Reference proteome</keyword>
<sequence>MRRDPQAYPSTLPKSEPTEISDHDQRTYNETVTHPAQFEVPGCLEIASDIPSSLFSEGDALGFRASRGDVIFGTNVEYRGGQGDVIDAGCYNDMSYYSYQGRRCMAGVAEQSALTELYETNDIIFEAMLGLGFPFTRAEMDQIRADYSSLDALVTGIERAHQGFTWSAAKATHTDAGSLQWPISPNGLSMHALLPEIVGAQRDRVGIGKAEAFGDGSRDNGRIEARVGSPNQVRRGSEVGVEIGSAVTTANTDLFPDRHEICLTRDMCGRGKEENLEVGQKLKFEFRIQNRWSHRLKLADQGRPEETSPERWVRNESQVTTGHGVTNRVVDASGVAGGCFTTHLFALGIYAFMLVSPAPPSAPNLCGGAVLLPTRKPNVPLLIAHMLGIQPSWIGSHARMLNALFDLGMDGCGVSELVSVGWGCLAGPTDGVGWMGRISDWPSGFGSDGQDGCGKSDTRSRQSVDCAPCDRDWDYDFVMGRLKVKSFLLLNTRIRRGSADNASPQKIRDNAPRYSRSFQVS</sequence>
<feature type="region of interest" description="Disordered" evidence="1">
    <location>
        <begin position="500"/>
        <end position="521"/>
    </location>
</feature>
<gene>
    <name evidence="2" type="ORF">B0H17DRAFT_1139226</name>
</gene>
<dbReference type="EMBL" id="JARKIE010000132">
    <property type="protein sequence ID" value="KAJ7678668.1"/>
    <property type="molecule type" value="Genomic_DNA"/>
</dbReference>
<name>A0AAD7D503_MYCRO</name>
<comment type="caution">
    <text evidence="2">The sequence shown here is derived from an EMBL/GenBank/DDBJ whole genome shotgun (WGS) entry which is preliminary data.</text>
</comment>
<feature type="region of interest" description="Disordered" evidence="1">
    <location>
        <begin position="1"/>
        <end position="24"/>
    </location>
</feature>
<reference evidence="2" key="1">
    <citation type="submission" date="2023-03" db="EMBL/GenBank/DDBJ databases">
        <title>Massive genome expansion in bonnet fungi (Mycena s.s.) driven by repeated elements and novel gene families across ecological guilds.</title>
        <authorList>
            <consortium name="Lawrence Berkeley National Laboratory"/>
            <person name="Harder C.B."/>
            <person name="Miyauchi S."/>
            <person name="Viragh M."/>
            <person name="Kuo A."/>
            <person name="Thoen E."/>
            <person name="Andreopoulos B."/>
            <person name="Lu D."/>
            <person name="Skrede I."/>
            <person name="Drula E."/>
            <person name="Henrissat B."/>
            <person name="Morin E."/>
            <person name="Kohler A."/>
            <person name="Barry K."/>
            <person name="LaButti K."/>
            <person name="Morin E."/>
            <person name="Salamov A."/>
            <person name="Lipzen A."/>
            <person name="Mereny Z."/>
            <person name="Hegedus B."/>
            <person name="Baldrian P."/>
            <person name="Stursova M."/>
            <person name="Weitz H."/>
            <person name="Taylor A."/>
            <person name="Grigoriev I.V."/>
            <person name="Nagy L.G."/>
            <person name="Martin F."/>
            <person name="Kauserud H."/>
        </authorList>
    </citation>
    <scope>NUCLEOTIDE SEQUENCE</scope>
    <source>
        <strain evidence="2">CBHHK067</strain>
    </source>
</reference>
<organism evidence="2 3">
    <name type="scientific">Mycena rosella</name>
    <name type="common">Pink bonnet</name>
    <name type="synonym">Agaricus rosellus</name>
    <dbReference type="NCBI Taxonomy" id="1033263"/>
    <lineage>
        <taxon>Eukaryota</taxon>
        <taxon>Fungi</taxon>
        <taxon>Dikarya</taxon>
        <taxon>Basidiomycota</taxon>
        <taxon>Agaricomycotina</taxon>
        <taxon>Agaricomycetes</taxon>
        <taxon>Agaricomycetidae</taxon>
        <taxon>Agaricales</taxon>
        <taxon>Marasmiineae</taxon>
        <taxon>Mycenaceae</taxon>
        <taxon>Mycena</taxon>
    </lineage>
</organism>